<dbReference type="PROSITE" id="PS50276">
    <property type="entry name" value="PANCREATIC_HORMONE_2"/>
    <property type="match status" value="1"/>
</dbReference>
<evidence type="ECO:0000313" key="2">
    <source>
        <dbReference type="EMBL" id="QUW04397.1"/>
    </source>
</evidence>
<protein>
    <submittedName>
        <fullName evidence="2">Uncharacterized protein</fullName>
    </submittedName>
</protein>
<feature type="compositionally biased region" description="Polar residues" evidence="1">
    <location>
        <begin position="134"/>
        <end position="146"/>
    </location>
</feature>
<proteinExistence type="predicted"/>
<organism evidence="2 3">
    <name type="scientific">Chloracidobacterium validum</name>
    <dbReference type="NCBI Taxonomy" id="2821543"/>
    <lineage>
        <taxon>Bacteria</taxon>
        <taxon>Pseudomonadati</taxon>
        <taxon>Acidobacteriota</taxon>
        <taxon>Terriglobia</taxon>
        <taxon>Terriglobales</taxon>
        <taxon>Acidobacteriaceae</taxon>
        <taxon>Chloracidobacterium</taxon>
    </lineage>
</organism>
<reference evidence="2 3" key="1">
    <citation type="submission" date="2021-03" db="EMBL/GenBank/DDBJ databases">
        <title>Genomic and phenotypic characterization of Chloracidobacterium isolates provides evidence for multiple species.</title>
        <authorList>
            <person name="Saini M.K."/>
            <person name="Costas A.M.G."/>
            <person name="Tank M."/>
            <person name="Bryant D.A."/>
        </authorList>
    </citation>
    <scope>NUCLEOTIDE SEQUENCE [LARGE SCALE GENOMIC DNA]</scope>
    <source>
        <strain evidence="2 3">BV2-C</strain>
    </source>
</reference>
<evidence type="ECO:0000256" key="1">
    <source>
        <dbReference type="SAM" id="MobiDB-lite"/>
    </source>
</evidence>
<name>A0ABX8BD99_9BACT</name>
<sequence length="233" mass="24689">MPIGKIFKGIARIATPLLRTVAGANPLLNIATSFLRGGGIGQALGSLVQRISSSFMRGIGANIAKNPPLGPFGRATGFIDRAAQGLSGFAQRLQQISQRMQNISTALTKFNEALKALRDAVTGRTAVEDKVKQAQVTSPSTGQPSATGPPASSGVSTAVAPRANSSEFGLPEKPSMPGPNASDEDRLRYQQKMQEYQFALQMMMNSITQEGATKSNLQKAMNDAVMQALNNLR</sequence>
<evidence type="ECO:0000313" key="3">
    <source>
        <dbReference type="Proteomes" id="UP000676506"/>
    </source>
</evidence>
<accession>A0ABX8BD99</accession>
<gene>
    <name evidence="2" type="ORF">J8C06_11390</name>
</gene>
<dbReference type="EMBL" id="CP072649">
    <property type="protein sequence ID" value="QUW04397.1"/>
    <property type="molecule type" value="Genomic_DNA"/>
</dbReference>
<dbReference type="RefSeq" id="WP_211430286.1">
    <property type="nucleotide sequence ID" value="NZ_CP072649.1"/>
</dbReference>
<dbReference type="Proteomes" id="UP000676506">
    <property type="component" value="Chromosome 2"/>
</dbReference>
<keyword evidence="3" id="KW-1185">Reference proteome</keyword>
<feature type="region of interest" description="Disordered" evidence="1">
    <location>
        <begin position="126"/>
        <end position="183"/>
    </location>
</feature>